<dbReference type="InterPro" id="IPR050953">
    <property type="entry name" value="N4_N6_ade-DNA_methylase"/>
</dbReference>
<keyword evidence="11" id="KW-1185">Reference proteome</keyword>
<name>A0ABD5YXG6_9EURY</name>
<dbReference type="Pfam" id="PF12950">
    <property type="entry name" value="TaqI_C"/>
    <property type="match status" value="1"/>
</dbReference>
<keyword evidence="5" id="KW-0680">Restriction system</keyword>
<reference evidence="10 11" key="1">
    <citation type="journal article" date="2019" name="Int. J. Syst. Evol. Microbiol.">
        <title>The Global Catalogue of Microorganisms (GCM) 10K type strain sequencing project: providing services to taxonomists for standard genome sequencing and annotation.</title>
        <authorList>
            <consortium name="The Broad Institute Genomics Platform"/>
            <consortium name="The Broad Institute Genome Sequencing Center for Infectious Disease"/>
            <person name="Wu L."/>
            <person name="Ma J."/>
        </authorList>
    </citation>
    <scope>NUCLEOTIDE SEQUENCE [LARGE SCALE GENOMIC DNA]</scope>
    <source>
        <strain evidence="10 11">XZGYJ-43</strain>
    </source>
</reference>
<keyword evidence="2 10" id="KW-0489">Methyltransferase</keyword>
<gene>
    <name evidence="10" type="ORF">ACFQJ9_02995</name>
</gene>
<dbReference type="EMBL" id="JBHTAR010000004">
    <property type="protein sequence ID" value="MFC7198429.1"/>
    <property type="molecule type" value="Genomic_DNA"/>
</dbReference>
<dbReference type="Gene3D" id="3.40.50.150">
    <property type="entry name" value="Vaccinia Virus protein VP39"/>
    <property type="match status" value="1"/>
</dbReference>
<evidence type="ECO:0000256" key="3">
    <source>
        <dbReference type="ARBA" id="ARBA00022679"/>
    </source>
</evidence>
<dbReference type="Pfam" id="PF07669">
    <property type="entry name" value="Eco57I"/>
    <property type="match status" value="1"/>
</dbReference>
<dbReference type="Proteomes" id="UP001596447">
    <property type="component" value="Unassembled WGS sequence"/>
</dbReference>
<comment type="catalytic activity">
    <reaction evidence="7">
        <text>a 2'-deoxyadenosine in DNA + S-adenosyl-L-methionine = an N(6)-methyl-2'-deoxyadenosine in DNA + S-adenosyl-L-homocysteine + H(+)</text>
        <dbReference type="Rhea" id="RHEA:15197"/>
        <dbReference type="Rhea" id="RHEA-COMP:12418"/>
        <dbReference type="Rhea" id="RHEA-COMP:12419"/>
        <dbReference type="ChEBI" id="CHEBI:15378"/>
        <dbReference type="ChEBI" id="CHEBI:57856"/>
        <dbReference type="ChEBI" id="CHEBI:59789"/>
        <dbReference type="ChEBI" id="CHEBI:90615"/>
        <dbReference type="ChEBI" id="CHEBI:90616"/>
        <dbReference type="EC" id="2.1.1.72"/>
    </reaction>
</comment>
<proteinExistence type="predicted"/>
<dbReference type="InterPro" id="IPR025931">
    <property type="entry name" value="TaqI_C"/>
</dbReference>
<evidence type="ECO:0000259" key="8">
    <source>
        <dbReference type="Pfam" id="PF07669"/>
    </source>
</evidence>
<comment type="caution">
    <text evidence="10">The sequence shown here is derived from an EMBL/GenBank/DDBJ whole genome shotgun (WGS) entry which is preliminary data.</text>
</comment>
<protein>
    <recommendedName>
        <fullName evidence="1">site-specific DNA-methyltransferase (adenine-specific)</fullName>
        <ecNumber evidence="1">2.1.1.72</ecNumber>
    </recommendedName>
</protein>
<dbReference type="InterPro" id="IPR002052">
    <property type="entry name" value="DNA_methylase_N6_adenine_CS"/>
</dbReference>
<evidence type="ECO:0000256" key="5">
    <source>
        <dbReference type="ARBA" id="ARBA00022747"/>
    </source>
</evidence>
<evidence type="ECO:0000259" key="9">
    <source>
        <dbReference type="Pfam" id="PF12950"/>
    </source>
</evidence>
<dbReference type="PANTHER" id="PTHR33841:SF1">
    <property type="entry name" value="DNA METHYLTRANSFERASE A"/>
    <property type="match status" value="1"/>
</dbReference>
<evidence type="ECO:0000256" key="6">
    <source>
        <dbReference type="ARBA" id="ARBA00023125"/>
    </source>
</evidence>
<evidence type="ECO:0000313" key="11">
    <source>
        <dbReference type="Proteomes" id="UP001596447"/>
    </source>
</evidence>
<keyword evidence="4" id="KW-0949">S-adenosyl-L-methionine</keyword>
<evidence type="ECO:0000256" key="4">
    <source>
        <dbReference type="ARBA" id="ARBA00022691"/>
    </source>
</evidence>
<keyword evidence="6" id="KW-0238">DNA-binding</keyword>
<keyword evidence="3" id="KW-0808">Transferase</keyword>
<dbReference type="SUPFAM" id="SSF53335">
    <property type="entry name" value="S-adenosyl-L-methionine-dependent methyltransferases"/>
    <property type="match status" value="1"/>
</dbReference>
<dbReference type="GO" id="GO:0032259">
    <property type="term" value="P:methylation"/>
    <property type="evidence" value="ECO:0007669"/>
    <property type="project" value="UniProtKB-KW"/>
</dbReference>
<dbReference type="PRINTS" id="PR00507">
    <property type="entry name" value="N12N6MTFRASE"/>
</dbReference>
<dbReference type="GO" id="GO:0009307">
    <property type="term" value="P:DNA restriction-modification system"/>
    <property type="evidence" value="ECO:0007669"/>
    <property type="project" value="UniProtKB-KW"/>
</dbReference>
<feature type="domain" description="Type II methyltransferase M.TaqI-like" evidence="8">
    <location>
        <begin position="590"/>
        <end position="883"/>
    </location>
</feature>
<dbReference type="GO" id="GO:0009007">
    <property type="term" value="F:site-specific DNA-methyltransferase (adenine-specific) activity"/>
    <property type="evidence" value="ECO:0007669"/>
    <property type="project" value="UniProtKB-EC"/>
</dbReference>
<dbReference type="RefSeq" id="WP_382267873.1">
    <property type="nucleotide sequence ID" value="NZ_JBHTAR010000004.1"/>
</dbReference>
<sequence length="1372" mass="156638">MQTALTYRTNRDLFSNYYLDEHLPETEAWDELSDDELREAKADIMDLWEREKGTAPKRNESQLEEKFIRPMFRKLGIPFEVEESTSRTQRRPDYGFFETEDAARGAFERREEGGDFYKDAVAVADAKRWGRPLDTRGSGEHERDFENPSYQIHVYLQETPARWAVLTDGKKWRLYYGPTSHRLDSYYEIDLPTVLEKGDLEDFKYFYLFFRHGAFLEDSSGECFLDEVYDESNVFAQELGADLQDNIYEAIKILSEGFMQYPDNDLSEEDLGLIHDSSLIYLYRLIFVLYAESEGRDLLDTNNEIYEESYSLNSLKQDIAEELASPNPKYRDWQDNLWNRLDELFKLIDQGSNSRGIPEEDLYIPAYNGGLFRTDPDEDDSVEARFIANHQVGDAYLAEVIELLTRSQNGNGGGKIFVDYSSLDVRHLGSIYEGLLEYQLDVADKPLALEDGEYVPAGEGDEVIVDEGEVHLTTGSGERKATGSYYTPEYVVEYIVEETLEPLVRDISEDLMAQSARNEGGFAAEFAERIFDLKILDPAMGSGHFLTSAIDYLAREIIDAQERQAAQQGIETVDEEHDINWARRQVAQRCIYGVDLNPLAVELAKVSLWLRTLAAEQPLAFLDHHLKTGNSLVGSELEEIDELESDTGGDGQNATLADFGVARKGTIEQLMRIYQDFIAIENQDLTDVKEMEAKYDEFERNKLRQRLEAMANVHTAEQFGIDTLPSDAYKRLAAALEDDAKWNDIEQAQWFQVAQEWAQEDSYFHWKLEFPEVYYDAEGDTLNESGFDAVIGNPPYISNWNLTEADEDLIPAIEKMFPNATKGHWDIYVPFCQQAINLLKTNGHHSFIVSNAISTEKYSTNIRKIIIENHTLHKIVDFDENVFEGVSRKVLIYSIEKSPPENSKITIAKSRSENIEEIGVLPQEQISRFADYAWRTDLTARDLSLKQKLESNSIQLGELCWVNPGVVAHSGSHSSLDFDKDDTITTTPSEGAKRYVSGRDIGRHSISWDGKYMEYEKYEPHFHRPKSPVLFESEKIIFSGISAGNNRIKSCYDNKGYYTNHSANHATEWTEDTIEFRGPSDREPIDDTEPFDMVAVAGIVNSRLLSYYFSKFLATKTLGDDKTGMYPEDIRKLPVFDARKKSFDRDITRLYTNIAEKTERIITQKSDRQDINLHFPDYLTSYDDGLTLGELSRPASGLSRTLLTRSEDDTDRYEKLRIDSVEIDRDGDDLRLSVVPYVKPVESVIDDYETNSHGYATLEPIPAMDFHDLDTEQADLIESFVPYAVEEAGGFGGFRDNATTTITLLDRLESLTLPALADVRDGLIDYREALTEAKKIGKKIQGIDEQIDEIVYDLYGLTDGEIEIVETAVQDD</sequence>
<evidence type="ECO:0000256" key="1">
    <source>
        <dbReference type="ARBA" id="ARBA00011900"/>
    </source>
</evidence>
<dbReference type="GO" id="GO:0003677">
    <property type="term" value="F:DNA binding"/>
    <property type="evidence" value="ECO:0007669"/>
    <property type="project" value="UniProtKB-KW"/>
</dbReference>
<accession>A0ABD5YXG6</accession>
<feature type="domain" description="TaqI-like C-terminal specificity" evidence="9">
    <location>
        <begin position="994"/>
        <end position="1135"/>
    </location>
</feature>
<evidence type="ECO:0000256" key="2">
    <source>
        <dbReference type="ARBA" id="ARBA00022603"/>
    </source>
</evidence>
<dbReference type="PANTHER" id="PTHR33841">
    <property type="entry name" value="DNA METHYLTRANSFERASE YEEA-RELATED"/>
    <property type="match status" value="1"/>
</dbReference>
<evidence type="ECO:0000313" key="10">
    <source>
        <dbReference type="EMBL" id="MFC7198429.1"/>
    </source>
</evidence>
<dbReference type="InterPro" id="IPR011639">
    <property type="entry name" value="MethylTrfase_TaqI-like_dom"/>
</dbReference>
<dbReference type="InterPro" id="IPR029063">
    <property type="entry name" value="SAM-dependent_MTases_sf"/>
</dbReference>
<dbReference type="PROSITE" id="PS00092">
    <property type="entry name" value="N6_MTASE"/>
    <property type="match status" value="1"/>
</dbReference>
<dbReference type="EC" id="2.1.1.72" evidence="1"/>
<evidence type="ECO:0000256" key="7">
    <source>
        <dbReference type="ARBA" id="ARBA00047942"/>
    </source>
</evidence>
<organism evidence="10 11">
    <name type="scientific">Halospeciosus flavus</name>
    <dbReference type="NCBI Taxonomy" id="3032283"/>
    <lineage>
        <taxon>Archaea</taxon>
        <taxon>Methanobacteriati</taxon>
        <taxon>Methanobacteriota</taxon>
        <taxon>Stenosarchaea group</taxon>
        <taxon>Halobacteria</taxon>
        <taxon>Halobacteriales</taxon>
        <taxon>Halobacteriaceae</taxon>
        <taxon>Halospeciosus</taxon>
    </lineage>
</organism>